<dbReference type="Gene3D" id="2.50.20.20">
    <property type="match status" value="1"/>
</dbReference>
<dbReference type="EMBL" id="BMNI01000002">
    <property type="protein sequence ID" value="GGO86951.1"/>
    <property type="molecule type" value="Genomic_DNA"/>
</dbReference>
<gene>
    <name evidence="2" type="ORF">GCM10011584_10390</name>
</gene>
<proteinExistence type="predicted"/>
<evidence type="ECO:0000313" key="2">
    <source>
        <dbReference type="EMBL" id="GGO86951.1"/>
    </source>
</evidence>
<reference evidence="3" key="1">
    <citation type="journal article" date="2019" name="Int. J. Syst. Evol. Microbiol.">
        <title>The Global Catalogue of Microorganisms (GCM) 10K type strain sequencing project: providing services to taxonomists for standard genome sequencing and annotation.</title>
        <authorList>
            <consortium name="The Broad Institute Genomics Platform"/>
            <consortium name="The Broad Institute Genome Sequencing Center for Infectious Disease"/>
            <person name="Wu L."/>
            <person name="Ma J."/>
        </authorList>
    </citation>
    <scope>NUCLEOTIDE SEQUENCE [LARGE SCALE GENOMIC DNA]</scope>
    <source>
        <strain evidence="3">CGMCC 4.7371</strain>
    </source>
</reference>
<accession>A0ABQ2N713</accession>
<feature type="signal peptide" evidence="1">
    <location>
        <begin position="1"/>
        <end position="25"/>
    </location>
</feature>
<organism evidence="2 3">
    <name type="scientific">Nocardioides phosphati</name>
    <dbReference type="NCBI Taxonomy" id="1867775"/>
    <lineage>
        <taxon>Bacteria</taxon>
        <taxon>Bacillati</taxon>
        <taxon>Actinomycetota</taxon>
        <taxon>Actinomycetes</taxon>
        <taxon>Propionibacteriales</taxon>
        <taxon>Nocardioidaceae</taxon>
        <taxon>Nocardioides</taxon>
    </lineage>
</organism>
<feature type="chain" id="PRO_5046849424" description="LppX_LprAFG lipoprotein" evidence="1">
    <location>
        <begin position="26"/>
        <end position="244"/>
    </location>
</feature>
<evidence type="ECO:0000256" key="1">
    <source>
        <dbReference type="SAM" id="SignalP"/>
    </source>
</evidence>
<comment type="caution">
    <text evidence="2">The sequence shown here is derived from an EMBL/GenBank/DDBJ whole genome shotgun (WGS) entry which is preliminary data.</text>
</comment>
<sequence length="244" mass="26285">MPRLRTPIGTALIGAALLASLTACGTDSTKDDHVAYTPLTKATFGKEVAAATADEETVHVGGDLGGQKLDMWMEIGKDAASTSMKGGMGTSEVLLVDGTFYTRQKGDAKWSELPPEFSKTMTGTLEDMSPEKMASDYAKSLETLSYKGDKKVGGESLHSYDLTLDQDYALAKMRKQAQALGMDPSTLKAKDLPEMSYSVLLDDDNLMRRLEIEVGGQNTVMTMDHWGDDVDIKAPAADEVTQVS</sequence>
<keyword evidence="1" id="KW-0732">Signal</keyword>
<protein>
    <recommendedName>
        <fullName evidence="4">LppX_LprAFG lipoprotein</fullName>
    </recommendedName>
</protein>
<name>A0ABQ2N713_9ACTN</name>
<dbReference type="SUPFAM" id="SSF89392">
    <property type="entry name" value="Prokaryotic lipoproteins and lipoprotein localization factors"/>
    <property type="match status" value="1"/>
</dbReference>
<keyword evidence="3" id="KW-1185">Reference proteome</keyword>
<evidence type="ECO:0000313" key="3">
    <source>
        <dbReference type="Proteomes" id="UP000655410"/>
    </source>
</evidence>
<dbReference type="RefSeq" id="WP_188782955.1">
    <property type="nucleotide sequence ID" value="NZ_BMNI01000002.1"/>
</dbReference>
<evidence type="ECO:0008006" key="4">
    <source>
        <dbReference type="Google" id="ProtNLM"/>
    </source>
</evidence>
<dbReference type="InterPro" id="IPR029046">
    <property type="entry name" value="LolA/LolB/LppX"/>
</dbReference>
<dbReference type="Proteomes" id="UP000655410">
    <property type="component" value="Unassembled WGS sequence"/>
</dbReference>
<dbReference type="PROSITE" id="PS51257">
    <property type="entry name" value="PROKAR_LIPOPROTEIN"/>
    <property type="match status" value="1"/>
</dbReference>